<dbReference type="AlphaFoldDB" id="A0A4Y8SQW9"/>
<dbReference type="PANTHER" id="PTHR22916">
    <property type="entry name" value="GLYCOSYLTRANSFERASE"/>
    <property type="match status" value="1"/>
</dbReference>
<comment type="caution">
    <text evidence="3">The sequence shown here is derived from an EMBL/GenBank/DDBJ whole genome shotgun (WGS) entry which is preliminary data.</text>
</comment>
<evidence type="ECO:0000259" key="2">
    <source>
        <dbReference type="Pfam" id="PF00535"/>
    </source>
</evidence>
<dbReference type="Proteomes" id="UP000297540">
    <property type="component" value="Unassembled WGS sequence"/>
</dbReference>
<feature type="transmembrane region" description="Helical" evidence="1">
    <location>
        <begin position="302"/>
        <end position="320"/>
    </location>
</feature>
<keyword evidence="1" id="KW-1133">Transmembrane helix</keyword>
<dbReference type="GO" id="GO:0016758">
    <property type="term" value="F:hexosyltransferase activity"/>
    <property type="evidence" value="ECO:0007669"/>
    <property type="project" value="UniProtKB-ARBA"/>
</dbReference>
<keyword evidence="1" id="KW-0812">Transmembrane</keyword>
<organism evidence="3 4">
    <name type="scientific">Mucilaginibacter psychrotolerans</name>
    <dbReference type="NCBI Taxonomy" id="1524096"/>
    <lineage>
        <taxon>Bacteria</taxon>
        <taxon>Pseudomonadati</taxon>
        <taxon>Bacteroidota</taxon>
        <taxon>Sphingobacteriia</taxon>
        <taxon>Sphingobacteriales</taxon>
        <taxon>Sphingobacteriaceae</taxon>
        <taxon>Mucilaginibacter</taxon>
    </lineage>
</organism>
<reference evidence="3 4" key="1">
    <citation type="journal article" date="2017" name="Int. J. Syst. Evol. Microbiol.">
        <title>Mucilaginibacterpsychrotolerans sp. nov., isolated from peatlands.</title>
        <authorList>
            <person name="Deng Y."/>
            <person name="Shen L."/>
            <person name="Xu B."/>
            <person name="Liu Y."/>
            <person name="Gu Z."/>
            <person name="Liu H."/>
            <person name="Zhou Y."/>
        </authorList>
    </citation>
    <scope>NUCLEOTIDE SEQUENCE [LARGE SCALE GENOMIC DNA]</scope>
    <source>
        <strain evidence="3 4">NH7-4</strain>
    </source>
</reference>
<keyword evidence="3" id="KW-0808">Transferase</keyword>
<proteinExistence type="predicted"/>
<evidence type="ECO:0000313" key="4">
    <source>
        <dbReference type="Proteomes" id="UP000297540"/>
    </source>
</evidence>
<evidence type="ECO:0000313" key="3">
    <source>
        <dbReference type="EMBL" id="TFF40877.1"/>
    </source>
</evidence>
<dbReference type="EMBL" id="SOZE01000001">
    <property type="protein sequence ID" value="TFF40877.1"/>
    <property type="molecule type" value="Genomic_DNA"/>
</dbReference>
<dbReference type="InterPro" id="IPR001173">
    <property type="entry name" value="Glyco_trans_2-like"/>
</dbReference>
<dbReference type="InterPro" id="IPR029044">
    <property type="entry name" value="Nucleotide-diphossugar_trans"/>
</dbReference>
<sequence>MCLPLTTGLYHHSSSISTTLSPVNGLFYDMNSPLVSVIMPAYNAQKYIAESIESVMNQTYTNWELIVIDDGSNDNTGNIIKQYKQQDARIKSISQQNSGQGNAKNAGIATSKGEYIAFLDADDLWLKEKLEVSVSALKAANVELLFTNYSVFNNELDVNKTTTMQVGNAIYKGREGIITFLNYNQIPNLTVLVKREAIISAGKFTDIKVAEDYEMWLRMLGMGHTFQSIAAPLSLYRMHDNSITAKDRHATFELIQIIKDFGSKNHGYTNEARKIAREKIKYWLYNGYDRTPKRFRALIKQVFPLHLAALFYSLSFLLPMRHLRKIVIRLY</sequence>
<keyword evidence="1" id="KW-0472">Membrane</keyword>
<name>A0A4Y8SQW9_9SPHI</name>
<accession>A0A4Y8SQW9</accession>
<protein>
    <submittedName>
        <fullName evidence="3">Glycosyltransferase</fullName>
    </submittedName>
</protein>
<gene>
    <name evidence="3" type="ORF">E2R66_01490</name>
</gene>
<evidence type="ECO:0000256" key="1">
    <source>
        <dbReference type="SAM" id="Phobius"/>
    </source>
</evidence>
<feature type="domain" description="Glycosyltransferase 2-like" evidence="2">
    <location>
        <begin position="36"/>
        <end position="164"/>
    </location>
</feature>
<keyword evidence="4" id="KW-1185">Reference proteome</keyword>
<dbReference type="SUPFAM" id="SSF53448">
    <property type="entry name" value="Nucleotide-diphospho-sugar transferases"/>
    <property type="match status" value="1"/>
</dbReference>
<dbReference type="PANTHER" id="PTHR22916:SF3">
    <property type="entry name" value="UDP-GLCNAC:BETAGAL BETA-1,3-N-ACETYLGLUCOSAMINYLTRANSFERASE-LIKE PROTEIN 1"/>
    <property type="match status" value="1"/>
</dbReference>
<dbReference type="Pfam" id="PF00535">
    <property type="entry name" value="Glycos_transf_2"/>
    <property type="match status" value="1"/>
</dbReference>
<dbReference type="Gene3D" id="3.90.550.10">
    <property type="entry name" value="Spore Coat Polysaccharide Biosynthesis Protein SpsA, Chain A"/>
    <property type="match status" value="1"/>
</dbReference>